<dbReference type="InterPro" id="IPR004089">
    <property type="entry name" value="MCPsignal_dom"/>
</dbReference>
<feature type="transmembrane region" description="Helical" evidence="4">
    <location>
        <begin position="318"/>
        <end position="338"/>
    </location>
</feature>
<dbReference type="SUPFAM" id="SSF58104">
    <property type="entry name" value="Methyl-accepting chemotaxis protein (MCP) signaling domain"/>
    <property type="match status" value="1"/>
</dbReference>
<organism evidence="6 7">
    <name type="scientific">Helicobacter jaachi</name>
    <dbReference type="NCBI Taxonomy" id="1677920"/>
    <lineage>
        <taxon>Bacteria</taxon>
        <taxon>Pseudomonadati</taxon>
        <taxon>Campylobacterota</taxon>
        <taxon>Epsilonproteobacteria</taxon>
        <taxon>Campylobacterales</taxon>
        <taxon>Helicobacteraceae</taxon>
        <taxon>Helicobacter</taxon>
    </lineage>
</organism>
<accession>A0A4U8TA09</accession>
<dbReference type="InterPro" id="IPR029151">
    <property type="entry name" value="Sensor-like_sf"/>
</dbReference>
<dbReference type="PANTHER" id="PTHR32089">
    <property type="entry name" value="METHYL-ACCEPTING CHEMOTAXIS PROTEIN MCPB"/>
    <property type="match status" value="1"/>
</dbReference>
<dbReference type="Pfam" id="PF00015">
    <property type="entry name" value="MCPsignal"/>
    <property type="match status" value="1"/>
</dbReference>
<sequence>MSLWKSFSLGQKFIILQSVVFVVLLVPFLFLVDGVMTKHSKEQIENQLNVIEDVLDTSLDVFFTRILNNIKNSFDVFEAVQARYYGKAGNSSYKLGESVNVGGKQVPALYYNGVSLAENTDFIEYFSSVMGSEATFFALDSQGDFTRISTSLKDSEGKLAIGTTLGKEHPAFAEIKAKRAFSGRVRLFGKDYMGIYKPLLDAKSEVIGIAFVADELDTAYENLKTRLAKIAVGESGKIMIIDRRYDRFIVGGQENEKPSALSFYKHIQEGLAEGFVEYKDKGEVYEISTLHNQIVDLYVVTQARLKDFTQFNVFLERFMLIGILLLVSVVLVISYLAVRRAVKRLMKLTKIITTFLSYVNFEEKSAPPILEIKTRDEIGNIAHKLNESMLKIQKGLEQDMEAINDTFRVVESVKKGHLDNKINKTPHNPNLVHLKELINEALAQIEANVGSGIDVLGQYQKENYSNKCDESNIEGDILGFYQSINALRESMIATIKARIKVSEHLSQVSQELGQSVAKITSGANQQASSLEESAATLNQINSSMQGINQRTLEVTQQSEDIKKIIGIIRDIADQTNLLALNAAIEAARAGEHGRGFAVVADEVRKLAERTQKSLSEIEANTNILVQSINDMSESIKEQTAGIEQINQAMVELEQVTQENVNIAQHSQDISSAMEGIAGNILEDVRKKQF</sequence>
<evidence type="ECO:0000313" key="7">
    <source>
        <dbReference type="Proteomes" id="UP000029733"/>
    </source>
</evidence>
<dbReference type="SUPFAM" id="SSF103190">
    <property type="entry name" value="Sensory domain-like"/>
    <property type="match status" value="1"/>
</dbReference>
<dbReference type="OrthoDB" id="9781638at2"/>
<dbReference type="GO" id="GO:0016020">
    <property type="term" value="C:membrane"/>
    <property type="evidence" value="ECO:0007669"/>
    <property type="project" value="InterPro"/>
</dbReference>
<name>A0A4U8TA09_9HELI</name>
<keyword evidence="7" id="KW-1185">Reference proteome</keyword>
<gene>
    <name evidence="6" type="ORF">LS71_005400</name>
</gene>
<dbReference type="InterPro" id="IPR033462">
    <property type="entry name" value="Cache_3-Cache_2"/>
</dbReference>
<evidence type="ECO:0000256" key="2">
    <source>
        <dbReference type="PROSITE-ProRule" id="PRU00284"/>
    </source>
</evidence>
<feature type="domain" description="Methyl-accepting transducer" evidence="5">
    <location>
        <begin position="503"/>
        <end position="689"/>
    </location>
</feature>
<dbReference type="AlphaFoldDB" id="A0A4U8TA09"/>
<evidence type="ECO:0000313" key="6">
    <source>
        <dbReference type="EMBL" id="TLD96503.1"/>
    </source>
</evidence>
<evidence type="ECO:0000259" key="5">
    <source>
        <dbReference type="PROSITE" id="PS50111"/>
    </source>
</evidence>
<keyword evidence="4" id="KW-0472">Membrane</keyword>
<dbReference type="GO" id="GO:0007165">
    <property type="term" value="P:signal transduction"/>
    <property type="evidence" value="ECO:0007669"/>
    <property type="project" value="UniProtKB-KW"/>
</dbReference>
<keyword evidence="4" id="KW-1133">Transmembrane helix</keyword>
<dbReference type="Gene3D" id="1.10.287.950">
    <property type="entry name" value="Methyl-accepting chemotaxis protein"/>
    <property type="match status" value="1"/>
</dbReference>
<dbReference type="PROSITE" id="PS50111">
    <property type="entry name" value="CHEMOTAXIS_TRANSDUC_2"/>
    <property type="match status" value="1"/>
</dbReference>
<feature type="transmembrane region" description="Helical" evidence="4">
    <location>
        <begin position="12"/>
        <end position="32"/>
    </location>
</feature>
<keyword evidence="1 2" id="KW-0807">Transducer</keyword>
<evidence type="ECO:0000256" key="4">
    <source>
        <dbReference type="SAM" id="Phobius"/>
    </source>
</evidence>
<evidence type="ECO:0000256" key="3">
    <source>
        <dbReference type="SAM" id="Coils"/>
    </source>
</evidence>
<proteinExistence type="predicted"/>
<dbReference type="Gene3D" id="6.10.340.10">
    <property type="match status" value="1"/>
</dbReference>
<dbReference type="EMBL" id="JRPR02000003">
    <property type="protein sequence ID" value="TLD96503.1"/>
    <property type="molecule type" value="Genomic_DNA"/>
</dbReference>
<keyword evidence="4" id="KW-0812">Transmembrane</keyword>
<comment type="caution">
    <text evidence="6">The sequence shown here is derived from an EMBL/GenBank/DDBJ whole genome shotgun (WGS) entry which is preliminary data.</text>
</comment>
<feature type="coiled-coil region" evidence="3">
    <location>
        <begin position="600"/>
        <end position="655"/>
    </location>
</feature>
<dbReference type="SMART" id="SM00283">
    <property type="entry name" value="MA"/>
    <property type="match status" value="1"/>
</dbReference>
<dbReference type="Proteomes" id="UP000029733">
    <property type="component" value="Unassembled WGS sequence"/>
</dbReference>
<protein>
    <recommendedName>
        <fullName evidence="5">Methyl-accepting transducer domain-containing protein</fullName>
    </recommendedName>
</protein>
<keyword evidence="3" id="KW-0175">Coiled coil</keyword>
<evidence type="ECO:0000256" key="1">
    <source>
        <dbReference type="ARBA" id="ARBA00023224"/>
    </source>
</evidence>
<reference evidence="6 7" key="1">
    <citation type="journal article" date="2014" name="Genome Announc.">
        <title>Draft genome sequences of eight enterohepatic helicobacter species isolated from both laboratory and wild rodents.</title>
        <authorList>
            <person name="Sheh A."/>
            <person name="Shen Z."/>
            <person name="Fox J.G."/>
        </authorList>
    </citation>
    <scope>NUCLEOTIDE SEQUENCE [LARGE SCALE GENOMIC DNA]</scope>
    <source>
        <strain evidence="6 7">MIT 09-6949</strain>
    </source>
</reference>
<dbReference type="Pfam" id="PF17201">
    <property type="entry name" value="Cache_3-Cache_2"/>
    <property type="match status" value="1"/>
</dbReference>
<dbReference type="PANTHER" id="PTHR32089:SF112">
    <property type="entry name" value="LYSOZYME-LIKE PROTEIN-RELATED"/>
    <property type="match status" value="1"/>
</dbReference>